<organism evidence="2">
    <name type="scientific">Grammatophora oceanica</name>
    <dbReference type="NCBI Taxonomy" id="210454"/>
    <lineage>
        <taxon>Eukaryota</taxon>
        <taxon>Sar</taxon>
        <taxon>Stramenopiles</taxon>
        <taxon>Ochrophyta</taxon>
        <taxon>Bacillariophyta</taxon>
        <taxon>Fragilariophyceae</taxon>
        <taxon>Fragilariophycidae</taxon>
        <taxon>Rhabdonematales</taxon>
        <taxon>Grammatophoraceae</taxon>
        <taxon>Grammatophora</taxon>
    </lineage>
</organism>
<evidence type="ECO:0008006" key="3">
    <source>
        <dbReference type="Google" id="ProtNLM"/>
    </source>
</evidence>
<reference evidence="2" key="1">
    <citation type="submission" date="2021-01" db="EMBL/GenBank/DDBJ databases">
        <authorList>
            <person name="Corre E."/>
            <person name="Pelletier E."/>
            <person name="Niang G."/>
            <person name="Scheremetjew M."/>
            <person name="Finn R."/>
            <person name="Kale V."/>
            <person name="Holt S."/>
            <person name="Cochrane G."/>
            <person name="Meng A."/>
            <person name="Brown T."/>
            <person name="Cohen L."/>
        </authorList>
    </citation>
    <scope>NUCLEOTIDE SEQUENCE</scope>
    <source>
        <strain evidence="2">CCMP 410</strain>
    </source>
</reference>
<dbReference type="EMBL" id="HBGK01019185">
    <property type="protein sequence ID" value="CAD9280787.1"/>
    <property type="molecule type" value="Transcribed_RNA"/>
</dbReference>
<sequence length="258" mass="29372">MKEEDKILQKYEQRNPNIALVRKFVDEAANQFKPAPGLRIVKTKFFKRDPQPKSWFAAVPAKNLASIVRQLQRLHSQGYVHGDIRVYNLLLHRGCFSDFDLTRQAGEPYPSNLDLLAMDGRRAREVEIAIAKNKVGELAMQKSHDLESMHFVLSLFQPVEEKQRDVWMENVTNRPAEKLFDFMDFLENFEGKVELTNETELGKECVLCTTSHMDTMPPSGLGKKSKKKKKAAAPAKPLTTMELLADIGEPDASVEWAV</sequence>
<gene>
    <name evidence="2" type="ORF">GOCE00092_LOCUS9697</name>
</gene>
<protein>
    <recommendedName>
        <fullName evidence="3">Non-specific serine/threonine protein kinase</fullName>
    </recommendedName>
</protein>
<dbReference type="GO" id="GO:0004672">
    <property type="term" value="F:protein kinase activity"/>
    <property type="evidence" value="ECO:0007669"/>
    <property type="project" value="InterPro"/>
</dbReference>
<dbReference type="Gene3D" id="1.10.510.10">
    <property type="entry name" value="Transferase(Phosphotransferase) domain 1"/>
    <property type="match status" value="1"/>
</dbReference>
<dbReference type="AlphaFoldDB" id="A0A7S1UYT3"/>
<dbReference type="PROSITE" id="PS00109">
    <property type="entry name" value="PROTEIN_KINASE_TYR"/>
    <property type="match status" value="1"/>
</dbReference>
<dbReference type="InterPro" id="IPR008266">
    <property type="entry name" value="Tyr_kinase_AS"/>
</dbReference>
<dbReference type="InterPro" id="IPR011009">
    <property type="entry name" value="Kinase-like_dom_sf"/>
</dbReference>
<name>A0A7S1UYT3_9STRA</name>
<accession>A0A7S1UYT3</accession>
<evidence type="ECO:0000256" key="1">
    <source>
        <dbReference type="SAM" id="MobiDB-lite"/>
    </source>
</evidence>
<proteinExistence type="predicted"/>
<feature type="region of interest" description="Disordered" evidence="1">
    <location>
        <begin position="216"/>
        <end position="235"/>
    </location>
</feature>
<dbReference type="SUPFAM" id="SSF56112">
    <property type="entry name" value="Protein kinase-like (PK-like)"/>
    <property type="match status" value="1"/>
</dbReference>
<evidence type="ECO:0000313" key="2">
    <source>
        <dbReference type="EMBL" id="CAD9280787.1"/>
    </source>
</evidence>